<evidence type="ECO:0000256" key="2">
    <source>
        <dbReference type="SAM" id="SignalP"/>
    </source>
</evidence>
<comment type="caution">
    <text evidence="3">The sequence shown here is derived from an EMBL/GenBank/DDBJ whole genome shotgun (WGS) entry which is preliminary data.</text>
</comment>
<dbReference type="Proteomes" id="UP001176471">
    <property type="component" value="Unassembled WGS sequence"/>
</dbReference>
<evidence type="ECO:0000313" key="3">
    <source>
        <dbReference type="EMBL" id="MDO7835537.1"/>
    </source>
</evidence>
<gene>
    <name evidence="3" type="ORF">Q4610_10835</name>
</gene>
<name>A0ABT8ZMX8_9SPHN</name>
<feature type="transmembrane region" description="Helical" evidence="1">
    <location>
        <begin position="49"/>
        <end position="72"/>
    </location>
</feature>
<evidence type="ECO:0000313" key="4">
    <source>
        <dbReference type="Proteomes" id="UP001176471"/>
    </source>
</evidence>
<dbReference type="InterPro" id="IPR032809">
    <property type="entry name" value="Put_HupE_UreJ"/>
</dbReference>
<feature type="transmembrane region" description="Helical" evidence="1">
    <location>
        <begin position="138"/>
        <end position="157"/>
    </location>
</feature>
<dbReference type="EMBL" id="JAUQOM010000004">
    <property type="protein sequence ID" value="MDO7835537.1"/>
    <property type="molecule type" value="Genomic_DNA"/>
</dbReference>
<protein>
    <submittedName>
        <fullName evidence="3">HupE/UreJ family protein</fullName>
    </submittedName>
</protein>
<evidence type="ECO:0000256" key="1">
    <source>
        <dbReference type="SAM" id="Phobius"/>
    </source>
</evidence>
<feature type="signal peptide" evidence="2">
    <location>
        <begin position="1"/>
        <end position="25"/>
    </location>
</feature>
<organism evidence="3 4">
    <name type="scientific">Sphingobium cyanobacteriorum</name>
    <dbReference type="NCBI Taxonomy" id="3063954"/>
    <lineage>
        <taxon>Bacteria</taxon>
        <taxon>Pseudomonadati</taxon>
        <taxon>Pseudomonadota</taxon>
        <taxon>Alphaproteobacteria</taxon>
        <taxon>Sphingomonadales</taxon>
        <taxon>Sphingomonadaceae</taxon>
        <taxon>Sphingobium</taxon>
    </lineage>
</organism>
<keyword evidence="2" id="KW-0732">Signal</keyword>
<proteinExistence type="predicted"/>
<feature type="transmembrane region" description="Helical" evidence="1">
    <location>
        <begin position="93"/>
        <end position="118"/>
    </location>
</feature>
<reference evidence="3" key="1">
    <citation type="submission" date="2023-07" db="EMBL/GenBank/DDBJ databases">
        <title>Bacterial whole genome sequence for Sphingobium sp. HBC34.</title>
        <authorList>
            <person name="Le V."/>
            <person name="Ko S.-R."/>
            <person name="Ahn C.-Y."/>
            <person name="Oh H.-M."/>
        </authorList>
    </citation>
    <scope>NUCLEOTIDE SEQUENCE</scope>
    <source>
        <strain evidence="3">HBC34</strain>
    </source>
</reference>
<dbReference type="RefSeq" id="WP_304535962.1">
    <property type="nucleotide sequence ID" value="NZ_JAUQOM010000004.1"/>
</dbReference>
<keyword evidence="4" id="KW-1185">Reference proteome</keyword>
<keyword evidence="1" id="KW-0472">Membrane</keyword>
<feature type="transmembrane region" description="Helical" evidence="1">
    <location>
        <begin position="169"/>
        <end position="194"/>
    </location>
</feature>
<feature type="chain" id="PRO_5045490384" evidence="2">
    <location>
        <begin position="26"/>
        <end position="229"/>
    </location>
</feature>
<accession>A0ABT8ZMX8</accession>
<sequence length="229" mass="24557">MRHVAAPVRLMLLAALALSSTMVLAHDVSAGDRAFVQTIDGPAFIPFLYLGAKHMVTGYDHILFLIGVVFYLRRLRDVALYVSMFTIGHSTTLLVGVLLGVGANAHIVDAIIAVSVVYKGLENVGALRKVGLAFDPKVAVLVFGLFHGLGLATKLMDLSLSRDGLLPNLIGFNLGVEIGQIIVLALVVSLLSLWRDHPGFRRGALAANILLILAGMILTVHQLQGYRTS</sequence>
<dbReference type="Pfam" id="PF13795">
    <property type="entry name" value="HupE_UreJ_2"/>
    <property type="match status" value="1"/>
</dbReference>
<feature type="transmembrane region" description="Helical" evidence="1">
    <location>
        <begin position="200"/>
        <end position="220"/>
    </location>
</feature>
<keyword evidence="1" id="KW-1133">Transmembrane helix</keyword>
<keyword evidence="1" id="KW-0812">Transmembrane</keyword>